<protein>
    <recommendedName>
        <fullName evidence="3">Antitoxin</fullName>
    </recommendedName>
</protein>
<evidence type="ECO:0000313" key="2">
    <source>
        <dbReference type="Proteomes" id="UP000188243"/>
    </source>
</evidence>
<proteinExistence type="predicted"/>
<dbReference type="Proteomes" id="UP000188243">
    <property type="component" value="Chromosome"/>
</dbReference>
<sequence length="86" mass="9921">MSIEYKEVEVSNSKSILDFVENLESQERELILSSNERNVGAILTAEQYEWFLDQLDAQQNFDEISERASDLDGSQSLADLKKEFDQ</sequence>
<name>A0A1Q2H1M9_9GAMM</name>
<evidence type="ECO:0000313" key="1">
    <source>
        <dbReference type="EMBL" id="AQQ01255.1"/>
    </source>
</evidence>
<gene>
    <name evidence="1" type="ORF">B0W48_16655</name>
</gene>
<dbReference type="RefSeq" id="WP_077537904.1">
    <property type="nucleotide sequence ID" value="NZ_CP019628.1"/>
</dbReference>
<organism evidence="1 2">
    <name type="scientific">Pseudoalteromonas aliena</name>
    <dbReference type="NCBI Taxonomy" id="247523"/>
    <lineage>
        <taxon>Bacteria</taxon>
        <taxon>Pseudomonadati</taxon>
        <taxon>Pseudomonadota</taxon>
        <taxon>Gammaproteobacteria</taxon>
        <taxon>Alteromonadales</taxon>
        <taxon>Pseudoalteromonadaceae</taxon>
        <taxon>Pseudoalteromonas</taxon>
    </lineage>
</organism>
<dbReference type="STRING" id="247523.B0W48_16655"/>
<dbReference type="KEGG" id="paln:B0W48_16655"/>
<accession>A0A1Q2H1M9</accession>
<evidence type="ECO:0008006" key="3">
    <source>
        <dbReference type="Google" id="ProtNLM"/>
    </source>
</evidence>
<reference evidence="1 2" key="1">
    <citation type="submission" date="2017-02" db="EMBL/GenBank/DDBJ databases">
        <title>Complete genome sequence of the cold-active Pseudoalteromonas aliena strain EH1 isolated from Arctic seawater.</title>
        <authorList>
            <person name="Kim E."/>
            <person name="Heo E."/>
            <person name="Kim H."/>
            <person name="Kim D."/>
        </authorList>
    </citation>
    <scope>NUCLEOTIDE SEQUENCE [LARGE SCALE GENOMIC DNA]</scope>
    <source>
        <strain evidence="1 2">EH1</strain>
    </source>
</reference>
<dbReference type="AlphaFoldDB" id="A0A1Q2H1M9"/>
<dbReference type="EMBL" id="CP019628">
    <property type="protein sequence ID" value="AQQ01255.1"/>
    <property type="molecule type" value="Genomic_DNA"/>
</dbReference>